<evidence type="ECO:0000313" key="5">
    <source>
        <dbReference type="RefSeq" id="XP_031432704.1"/>
    </source>
</evidence>
<dbReference type="AlphaFoldDB" id="A0A6P8G0N1"/>
<dbReference type="SMART" id="SM00208">
    <property type="entry name" value="TNFR"/>
    <property type="match status" value="1"/>
</dbReference>
<feature type="transmembrane region" description="Helical" evidence="2">
    <location>
        <begin position="133"/>
        <end position="151"/>
    </location>
</feature>
<dbReference type="Proteomes" id="UP000515152">
    <property type="component" value="Chromosome 11"/>
</dbReference>
<name>A0A6P8G0N1_CLUHA</name>
<dbReference type="InterPro" id="IPR011029">
    <property type="entry name" value="DEATH-like_dom_sf"/>
</dbReference>
<organism evidence="4 5">
    <name type="scientific">Clupea harengus</name>
    <name type="common">Atlantic herring</name>
    <dbReference type="NCBI Taxonomy" id="7950"/>
    <lineage>
        <taxon>Eukaryota</taxon>
        <taxon>Metazoa</taxon>
        <taxon>Chordata</taxon>
        <taxon>Craniata</taxon>
        <taxon>Vertebrata</taxon>
        <taxon>Euteleostomi</taxon>
        <taxon>Actinopterygii</taxon>
        <taxon>Neopterygii</taxon>
        <taxon>Teleostei</taxon>
        <taxon>Clupei</taxon>
        <taxon>Clupeiformes</taxon>
        <taxon>Clupeoidei</taxon>
        <taxon>Clupeidae</taxon>
        <taxon>Clupea</taxon>
    </lineage>
</organism>
<evidence type="ECO:0000313" key="4">
    <source>
        <dbReference type="Proteomes" id="UP000515152"/>
    </source>
</evidence>
<dbReference type="PANTHER" id="PTHR14657">
    <property type="entry name" value="IGF-LIKE FAMILY RECEPTOR 1"/>
    <property type="match status" value="1"/>
</dbReference>
<protein>
    <submittedName>
        <fullName evidence="5">IGF-like family receptor 1 isoform X1</fullName>
    </submittedName>
</protein>
<feature type="domain" description="TNFR-Cys" evidence="3">
    <location>
        <begin position="56"/>
        <end position="91"/>
    </location>
</feature>
<proteinExistence type="predicted"/>
<gene>
    <name evidence="5" type="primary">igflr1</name>
</gene>
<dbReference type="RefSeq" id="XP_031432704.1">
    <property type="nucleotide sequence ID" value="XM_031576844.2"/>
</dbReference>
<dbReference type="InterPro" id="IPR001368">
    <property type="entry name" value="TNFR/NGFR_Cys_rich_reg"/>
</dbReference>
<dbReference type="GeneID" id="116222488"/>
<dbReference type="CTD" id="79713"/>
<feature type="repeat" description="TNFR-Cys" evidence="1">
    <location>
        <begin position="56"/>
        <end position="91"/>
    </location>
</feature>
<accession>A0A6P8G0N1</accession>
<reference evidence="5" key="1">
    <citation type="submission" date="2025-08" db="UniProtKB">
        <authorList>
            <consortium name="RefSeq"/>
        </authorList>
    </citation>
    <scope>IDENTIFICATION</scope>
</reference>
<dbReference type="OrthoDB" id="8945565at2759"/>
<sequence length="307" mass="34535">MAHSSKCKFNLTTRWDSYRNACVSCLERYPIKPGKEFSANCGFSDDGGRHEWEYKYCSSGTYNNGSFLRCKYCTSCSPVSANCTPTADTQCCLNVEHTTGMCKDGVTVVLTTAGQTTFGQTTFGRNPINHHESVLWIIPVILVSAILFYILRRRNIRFWCTKETGMENHRKSPCSSKTGTETQHDTLVPCVTTSFDDIIAPGLQAAPLQLLLNNLDVLEELLILLDPDVKGLRSTRHLAARCDFSSTWINYAYFRRDSKSPLVAMLEAVATRSPEWTVGQLAWLLHDIDRHDAVNVLTKLHQPQEQV</sequence>
<keyword evidence="2" id="KW-0472">Membrane</keyword>
<dbReference type="PANTHER" id="PTHR14657:SF2">
    <property type="entry name" value="IGF-LIKE FAMILY RECEPTOR 1"/>
    <property type="match status" value="1"/>
</dbReference>
<dbReference type="PROSITE" id="PS50050">
    <property type="entry name" value="TNFR_NGFR_2"/>
    <property type="match status" value="1"/>
</dbReference>
<keyword evidence="2" id="KW-0812">Transmembrane</keyword>
<evidence type="ECO:0000259" key="3">
    <source>
        <dbReference type="PROSITE" id="PS50050"/>
    </source>
</evidence>
<dbReference type="KEGG" id="char:116222488"/>
<dbReference type="InterPro" id="IPR042355">
    <property type="entry name" value="IGFLR1"/>
</dbReference>
<keyword evidence="4" id="KW-1185">Reference proteome</keyword>
<dbReference type="GO" id="GO:0005886">
    <property type="term" value="C:plasma membrane"/>
    <property type="evidence" value="ECO:0007669"/>
    <property type="project" value="TreeGrafter"/>
</dbReference>
<evidence type="ECO:0000256" key="2">
    <source>
        <dbReference type="SAM" id="Phobius"/>
    </source>
</evidence>
<keyword evidence="2" id="KW-1133">Transmembrane helix</keyword>
<comment type="caution">
    <text evidence="1">Lacks conserved residue(s) required for the propagation of feature annotation.</text>
</comment>
<dbReference type="SUPFAM" id="SSF47986">
    <property type="entry name" value="DEATH domain"/>
    <property type="match status" value="1"/>
</dbReference>
<evidence type="ECO:0000256" key="1">
    <source>
        <dbReference type="PROSITE-ProRule" id="PRU00206"/>
    </source>
</evidence>
<dbReference type="Gene3D" id="1.10.533.10">
    <property type="entry name" value="Death Domain, Fas"/>
    <property type="match status" value="1"/>
</dbReference>